<evidence type="ECO:0000259" key="6">
    <source>
        <dbReference type="Pfam" id="PF01321"/>
    </source>
</evidence>
<dbReference type="Gene3D" id="3.90.230.10">
    <property type="entry name" value="Creatinase/methionine aminopeptidase superfamily"/>
    <property type="match status" value="1"/>
</dbReference>
<dbReference type="SUPFAM" id="SSF53092">
    <property type="entry name" value="Creatinase/prolidase N-terminal domain"/>
    <property type="match status" value="1"/>
</dbReference>
<keyword evidence="8" id="KW-1185">Reference proteome</keyword>
<dbReference type="GO" id="GO:0046872">
    <property type="term" value="F:metal ion binding"/>
    <property type="evidence" value="ECO:0007669"/>
    <property type="project" value="UniProtKB-KW"/>
</dbReference>
<evidence type="ECO:0000256" key="1">
    <source>
        <dbReference type="ARBA" id="ARBA00001936"/>
    </source>
</evidence>
<proteinExistence type="inferred from homology"/>
<dbReference type="PANTHER" id="PTHR46112:SF3">
    <property type="entry name" value="AMINOPEPTIDASE YPDF"/>
    <property type="match status" value="1"/>
</dbReference>
<dbReference type="OrthoDB" id="9806388at2"/>
<dbReference type="PROSITE" id="PS00491">
    <property type="entry name" value="PROLINE_PEPTIDASE"/>
    <property type="match status" value="1"/>
</dbReference>
<dbReference type="PRINTS" id="PR00599">
    <property type="entry name" value="MAPEPTIDASE"/>
</dbReference>
<dbReference type="GO" id="GO:0004177">
    <property type="term" value="F:aminopeptidase activity"/>
    <property type="evidence" value="ECO:0007669"/>
    <property type="project" value="UniProtKB-KW"/>
</dbReference>
<evidence type="ECO:0000256" key="3">
    <source>
        <dbReference type="ARBA" id="ARBA00022723"/>
    </source>
</evidence>
<dbReference type="InterPro" id="IPR000587">
    <property type="entry name" value="Creatinase_N"/>
</dbReference>
<dbReference type="Gene3D" id="3.40.350.10">
    <property type="entry name" value="Creatinase/prolidase N-terminal domain"/>
    <property type="match status" value="1"/>
</dbReference>
<gene>
    <name evidence="7" type="ORF">EV213_103237</name>
</gene>
<accession>A0A4R6U5B3</accession>
<evidence type="ECO:0000256" key="2">
    <source>
        <dbReference type="ARBA" id="ARBA00008766"/>
    </source>
</evidence>
<dbReference type="Proteomes" id="UP000295632">
    <property type="component" value="Unassembled WGS sequence"/>
</dbReference>
<dbReference type="InterPro" id="IPR001131">
    <property type="entry name" value="Peptidase_M24B_aminopep-P_CS"/>
</dbReference>
<sequence length="353" mass="38275">MRLKKLQAALKEQQLDGIIISNASNRRYITRFTGTAGLALVTASDAIFMTDFRYIEQANAETDGFEIVKYDQSLWKETATQAKRLGIKRLGFEKTSVSYSEYESFAQALAGVEFVPTRGLIEQLRQVKDDDEVKIIQEAARIADAAFDHVLNLLKPGVSEWSIANELEMFMRNQGAASSSFDTIVASGKRSALPHGVASTKRIESGDFVTLDFGAYYQGYCSDITRTVAVGEPSDVLKKIYNIVLDAQKQAVASIAPGKSGIEIDAVARDLISKEGYGPNFGHSTGHGIGLEVHEGPSLSIKGEEALAPGMIVTVEPGIYVAGIGGVRIEDDVLVTESGHQVLTHSTKELIIL</sequence>
<protein>
    <submittedName>
        <fullName evidence="7">Xaa-Pro aminopeptidase</fullName>
    </submittedName>
</protein>
<evidence type="ECO:0000313" key="7">
    <source>
        <dbReference type="EMBL" id="TDQ41658.1"/>
    </source>
</evidence>
<dbReference type="InterPro" id="IPR036005">
    <property type="entry name" value="Creatinase/aminopeptidase-like"/>
</dbReference>
<dbReference type="InterPro" id="IPR029149">
    <property type="entry name" value="Creatin/AminoP/Spt16_N"/>
</dbReference>
<feature type="domain" description="Creatinase N-terminal" evidence="6">
    <location>
        <begin position="2"/>
        <end position="127"/>
    </location>
</feature>
<dbReference type="RefSeq" id="WP_133579515.1">
    <property type="nucleotide sequence ID" value="NZ_SNYJ01000003.1"/>
</dbReference>
<feature type="domain" description="Peptidase M24" evidence="5">
    <location>
        <begin position="135"/>
        <end position="337"/>
    </location>
</feature>
<dbReference type="FunFam" id="3.90.230.10:FF:000014">
    <property type="entry name" value="Aminopeptidase P family protein"/>
    <property type="match status" value="1"/>
</dbReference>
<dbReference type="Pfam" id="PF00557">
    <property type="entry name" value="Peptidase_M24"/>
    <property type="match status" value="1"/>
</dbReference>
<dbReference type="Pfam" id="PF01321">
    <property type="entry name" value="Creatinase_N"/>
    <property type="match status" value="1"/>
</dbReference>
<dbReference type="CDD" id="cd01092">
    <property type="entry name" value="APP-like"/>
    <property type="match status" value="1"/>
</dbReference>
<reference evidence="7 8" key="1">
    <citation type="submission" date="2019-03" db="EMBL/GenBank/DDBJ databases">
        <title>Genomic Encyclopedia of Type Strains, Phase IV (KMG-IV): sequencing the most valuable type-strain genomes for metagenomic binning, comparative biology and taxonomic classification.</title>
        <authorList>
            <person name="Goeker M."/>
        </authorList>
    </citation>
    <scope>NUCLEOTIDE SEQUENCE [LARGE SCALE GENOMIC DNA]</scope>
    <source>
        <strain evidence="7 8">DSM 28697</strain>
    </source>
</reference>
<dbReference type="InterPro" id="IPR050659">
    <property type="entry name" value="Peptidase_M24B"/>
</dbReference>
<comment type="similarity">
    <text evidence="2">Belongs to the peptidase M24B family.</text>
</comment>
<evidence type="ECO:0000256" key="4">
    <source>
        <dbReference type="ARBA" id="ARBA00022801"/>
    </source>
</evidence>
<dbReference type="PANTHER" id="PTHR46112">
    <property type="entry name" value="AMINOPEPTIDASE"/>
    <property type="match status" value="1"/>
</dbReference>
<organism evidence="7 8">
    <name type="scientific">Aureibacillus halotolerans</name>
    <dbReference type="NCBI Taxonomy" id="1508390"/>
    <lineage>
        <taxon>Bacteria</taxon>
        <taxon>Bacillati</taxon>
        <taxon>Bacillota</taxon>
        <taxon>Bacilli</taxon>
        <taxon>Bacillales</taxon>
        <taxon>Bacillaceae</taxon>
        <taxon>Aureibacillus</taxon>
    </lineage>
</organism>
<dbReference type="SUPFAM" id="SSF55920">
    <property type="entry name" value="Creatinase/aminopeptidase"/>
    <property type="match status" value="1"/>
</dbReference>
<dbReference type="GO" id="GO:0008235">
    <property type="term" value="F:metalloexopeptidase activity"/>
    <property type="evidence" value="ECO:0007669"/>
    <property type="project" value="UniProtKB-ARBA"/>
</dbReference>
<dbReference type="AlphaFoldDB" id="A0A4R6U5B3"/>
<keyword evidence="7" id="KW-0645">Protease</keyword>
<dbReference type="EMBL" id="SNYJ01000003">
    <property type="protein sequence ID" value="TDQ41658.1"/>
    <property type="molecule type" value="Genomic_DNA"/>
</dbReference>
<comment type="caution">
    <text evidence="7">The sequence shown here is derived from an EMBL/GenBank/DDBJ whole genome shotgun (WGS) entry which is preliminary data.</text>
</comment>
<name>A0A4R6U5B3_9BACI</name>
<evidence type="ECO:0000259" key="5">
    <source>
        <dbReference type="Pfam" id="PF00557"/>
    </source>
</evidence>
<evidence type="ECO:0000313" key="8">
    <source>
        <dbReference type="Proteomes" id="UP000295632"/>
    </source>
</evidence>
<dbReference type="InterPro" id="IPR000994">
    <property type="entry name" value="Pept_M24"/>
</dbReference>
<keyword evidence="4" id="KW-0378">Hydrolase</keyword>
<keyword evidence="7" id="KW-0031">Aminopeptidase</keyword>
<comment type="cofactor">
    <cofactor evidence="1">
        <name>Mn(2+)</name>
        <dbReference type="ChEBI" id="CHEBI:29035"/>
    </cofactor>
</comment>
<dbReference type="InterPro" id="IPR001714">
    <property type="entry name" value="Pept_M24_MAP"/>
</dbReference>
<keyword evidence="3" id="KW-0479">Metal-binding</keyword>